<sequence length="307" mass="32567">MNKLTLFAALAAACFTTPVAVAAPKAEATTTATASAEKRMPHISIVALGEPRKGREPVYLIPGMSSPRAVWDGIAPQIAKDRQVLLVQVNGFAGDEPGDNLKPGVTDGIIADILADAAARGVKRPALIGHSYGGLIAMMMAARHPDRIGSLMVVDALPFFSKIFDPAATPDSIRPRAEQMRTMLAGNYERAKAASATPVTRDPGGNLSILPDGRIQVSNWSMKADLRVVAQAMYEDMVTDIGPELGKVTARPFTVLYAAGADGAAQVWEPAYAGTPAKLVAVPDSYHFIMLDQPERFASEVKAFLAE</sequence>
<dbReference type="PRINTS" id="PR00111">
    <property type="entry name" value="ABHYDROLASE"/>
</dbReference>
<feature type="domain" description="AB hydrolase-1" evidence="3">
    <location>
        <begin position="58"/>
        <end position="299"/>
    </location>
</feature>
<dbReference type="PANTHER" id="PTHR43798:SF31">
    <property type="entry name" value="AB HYDROLASE SUPERFAMILY PROTEIN YCLE"/>
    <property type="match status" value="1"/>
</dbReference>
<feature type="chain" id="PRO_5045617198" evidence="2">
    <location>
        <begin position="23"/>
        <end position="307"/>
    </location>
</feature>
<dbReference type="InterPro" id="IPR000073">
    <property type="entry name" value="AB_hydrolase_1"/>
</dbReference>
<feature type="signal peptide" evidence="2">
    <location>
        <begin position="1"/>
        <end position="22"/>
    </location>
</feature>
<evidence type="ECO:0000256" key="1">
    <source>
        <dbReference type="ARBA" id="ARBA00022801"/>
    </source>
</evidence>
<keyword evidence="5" id="KW-1185">Reference proteome</keyword>
<accession>A0ABW8YKQ7</accession>
<dbReference type="InterPro" id="IPR029058">
    <property type="entry name" value="AB_hydrolase_fold"/>
</dbReference>
<dbReference type="PANTHER" id="PTHR43798">
    <property type="entry name" value="MONOACYLGLYCEROL LIPASE"/>
    <property type="match status" value="1"/>
</dbReference>
<dbReference type="GO" id="GO:0016787">
    <property type="term" value="F:hydrolase activity"/>
    <property type="evidence" value="ECO:0007669"/>
    <property type="project" value="UniProtKB-KW"/>
</dbReference>
<reference evidence="4 5" key="1">
    <citation type="submission" date="2024-06" db="EMBL/GenBank/DDBJ databases">
        <authorList>
            <person name="Kaempfer P."/>
            <person name="Viver T."/>
        </authorList>
    </citation>
    <scope>NUCLEOTIDE SEQUENCE [LARGE SCALE GENOMIC DNA]</scope>
    <source>
        <strain evidence="4 5">ST-64</strain>
    </source>
</reference>
<comment type="caution">
    <text evidence="4">The sequence shown here is derived from an EMBL/GenBank/DDBJ whole genome shotgun (WGS) entry which is preliminary data.</text>
</comment>
<keyword evidence="2" id="KW-0732">Signal</keyword>
<dbReference type="SUPFAM" id="SSF53474">
    <property type="entry name" value="alpha/beta-Hydrolases"/>
    <property type="match status" value="1"/>
</dbReference>
<evidence type="ECO:0000313" key="4">
    <source>
        <dbReference type="EMBL" id="MFL9840789.1"/>
    </source>
</evidence>
<dbReference type="Pfam" id="PF12697">
    <property type="entry name" value="Abhydrolase_6"/>
    <property type="match status" value="1"/>
</dbReference>
<dbReference type="Gene3D" id="3.40.50.1820">
    <property type="entry name" value="alpha/beta hydrolase"/>
    <property type="match status" value="1"/>
</dbReference>
<gene>
    <name evidence="4" type="ORF">ABS767_07445</name>
</gene>
<keyword evidence="1 4" id="KW-0378">Hydrolase</keyword>
<dbReference type="EMBL" id="JBELQC010000001">
    <property type="protein sequence ID" value="MFL9840789.1"/>
    <property type="molecule type" value="Genomic_DNA"/>
</dbReference>
<dbReference type="Proteomes" id="UP001629244">
    <property type="component" value="Unassembled WGS sequence"/>
</dbReference>
<name>A0ABW8YKQ7_9SPHN</name>
<evidence type="ECO:0000256" key="2">
    <source>
        <dbReference type="SAM" id="SignalP"/>
    </source>
</evidence>
<dbReference type="RefSeq" id="WP_408077717.1">
    <property type="nucleotide sequence ID" value="NZ_JBELQC010000001.1"/>
</dbReference>
<evidence type="ECO:0000313" key="5">
    <source>
        <dbReference type="Proteomes" id="UP001629244"/>
    </source>
</evidence>
<evidence type="ECO:0000259" key="3">
    <source>
        <dbReference type="Pfam" id="PF12697"/>
    </source>
</evidence>
<dbReference type="InterPro" id="IPR050266">
    <property type="entry name" value="AB_hydrolase_sf"/>
</dbReference>
<protein>
    <submittedName>
        <fullName evidence="4">Alpha/beta hydrolase</fullName>
    </submittedName>
</protein>
<proteinExistence type="predicted"/>
<organism evidence="4 5">
    <name type="scientific">Sphingomonas plantiphila</name>
    <dbReference type="NCBI Taxonomy" id="3163295"/>
    <lineage>
        <taxon>Bacteria</taxon>
        <taxon>Pseudomonadati</taxon>
        <taxon>Pseudomonadota</taxon>
        <taxon>Alphaproteobacteria</taxon>
        <taxon>Sphingomonadales</taxon>
        <taxon>Sphingomonadaceae</taxon>
        <taxon>Sphingomonas</taxon>
    </lineage>
</organism>